<protein>
    <submittedName>
        <fullName evidence="1">Uncharacterized protein</fullName>
    </submittedName>
</protein>
<dbReference type="EMBL" id="BSRI01000002">
    <property type="protein sequence ID" value="GLV60216.1"/>
    <property type="molecule type" value="Genomic_DNA"/>
</dbReference>
<proteinExistence type="predicted"/>
<sequence length="121" mass="13347">MPLILLAALISIGCALLTLARWSERQRIRQSGTQLMAQIVQIRSWQEPPDSNGFFAAAGRGSLLWGGGPRWYYEIIAECKDVATGETYTLSSGPRKGLAHHRRGDYLPAYISSKGNLLEIS</sequence>
<gene>
    <name evidence="1" type="ORF">KDH_70370</name>
</gene>
<dbReference type="Proteomes" id="UP001344906">
    <property type="component" value="Unassembled WGS sequence"/>
</dbReference>
<accession>A0ABQ6G131</accession>
<evidence type="ECO:0000313" key="2">
    <source>
        <dbReference type="Proteomes" id="UP001344906"/>
    </source>
</evidence>
<comment type="caution">
    <text evidence="1">The sequence shown here is derived from an EMBL/GenBank/DDBJ whole genome shotgun (WGS) entry which is preliminary data.</text>
</comment>
<evidence type="ECO:0000313" key="1">
    <source>
        <dbReference type="EMBL" id="GLV60216.1"/>
    </source>
</evidence>
<name>A0ABQ6G131_9CHLR</name>
<organism evidence="1 2">
    <name type="scientific">Dictyobacter halimunensis</name>
    <dbReference type="NCBI Taxonomy" id="3026934"/>
    <lineage>
        <taxon>Bacteria</taxon>
        <taxon>Bacillati</taxon>
        <taxon>Chloroflexota</taxon>
        <taxon>Ktedonobacteria</taxon>
        <taxon>Ktedonobacterales</taxon>
        <taxon>Dictyobacteraceae</taxon>
        <taxon>Dictyobacter</taxon>
    </lineage>
</organism>
<reference evidence="1 2" key="1">
    <citation type="submission" date="2023-02" db="EMBL/GenBank/DDBJ databases">
        <title>Dictyobacter halimunensis sp. nov., a new member of the class Ktedonobacteria from forest soil in a geothermal area.</title>
        <authorList>
            <person name="Rachmania M.K."/>
            <person name="Ningsih F."/>
            <person name="Sakai Y."/>
            <person name="Yabe S."/>
            <person name="Yokota A."/>
            <person name="Sjamsuridzal W."/>
        </authorList>
    </citation>
    <scope>NUCLEOTIDE SEQUENCE [LARGE SCALE GENOMIC DNA]</scope>
    <source>
        <strain evidence="1 2">S3.2.2.5</strain>
    </source>
</reference>
<keyword evidence="2" id="KW-1185">Reference proteome</keyword>